<dbReference type="RefSeq" id="WP_006118165.1">
    <property type="nucleotide sequence ID" value="NZ_AHIE01000002.1"/>
</dbReference>
<evidence type="ECO:0000313" key="5">
    <source>
        <dbReference type="Proteomes" id="UP000192380"/>
    </source>
</evidence>
<feature type="region of interest" description="Disordered" evidence="1">
    <location>
        <begin position="101"/>
        <end position="126"/>
    </location>
</feature>
<protein>
    <recommendedName>
        <fullName evidence="6">Secreted protein</fullName>
    </recommendedName>
</protein>
<reference evidence="3" key="2">
    <citation type="submission" date="2012-01" db="EMBL/GenBank/DDBJ databases">
        <authorList>
            <person name="Biehl B.S."/>
            <person name="Ding Y."/>
            <person name="Dugan-Rocha S.P."/>
            <person name="Gibbs R.A."/>
            <person name="Glasner J.D."/>
            <person name="Kovar C."/>
            <person name="Muzny D.M."/>
            <person name="Neeno-Eckwall E.C."/>
            <person name="Perna N.T."/>
            <person name="Qin X."/>
            <person name="von Bodman S.B."/>
            <person name="Weinstock G.M."/>
        </authorList>
    </citation>
    <scope>NUCLEOTIDE SEQUENCE</scope>
    <source>
        <strain evidence="3">DC283</strain>
    </source>
</reference>
<dbReference type="EMBL" id="AHIE01000002">
    <property type="protein sequence ID" value="EHU01988.1"/>
    <property type="molecule type" value="Genomic_DNA"/>
</dbReference>
<name>H3R9X5_PANSE</name>
<evidence type="ECO:0000256" key="1">
    <source>
        <dbReference type="SAM" id="MobiDB-lite"/>
    </source>
</evidence>
<organism evidence="3 4">
    <name type="scientific">Pantoea stewartii subsp. stewartii DC283</name>
    <dbReference type="NCBI Taxonomy" id="660596"/>
    <lineage>
        <taxon>Bacteria</taxon>
        <taxon>Pseudomonadati</taxon>
        <taxon>Pseudomonadota</taxon>
        <taxon>Gammaproteobacteria</taxon>
        <taxon>Enterobacterales</taxon>
        <taxon>Erwiniaceae</taxon>
        <taxon>Pantoea</taxon>
    </lineage>
</organism>
<gene>
    <name evidence="3" type="ORF">CKS_0468</name>
    <name evidence="2" type="ORF">DSJ_20330</name>
</gene>
<reference evidence="3 4" key="1">
    <citation type="journal article" date="2012" name="Mol. Microbiol.">
        <title>The genetic and structural basis of two distinct terminal side branch residues in stewartan and amylovoran exopolysaccharides and their potential role in host adaptation.</title>
        <authorList>
            <person name="Wang X."/>
            <person name="Yang F."/>
            <person name="von Bodman S.B."/>
        </authorList>
    </citation>
    <scope>NUCLEOTIDE SEQUENCE [LARGE SCALE GENOMIC DNA]</scope>
    <source>
        <strain evidence="3 4">DC283</strain>
    </source>
</reference>
<dbReference type="AlphaFoldDB" id="H3R9X5"/>
<sequence>MPGRPASLWLSRVFLLISLLLPGSGMVSPCSGACYAATNTLITLHFFRHCYESGKPSSGMVKCFSRQLRTVALIRFIHASRNAAPPGKLKRFHYAHHAGKKSVRPPFRADSGEAPTPVSTSTSPLFQPDTLLRQRPAQPLPPCLSQADNAAQQNLFVPQRDMDAGLLPCLH</sequence>
<proteinExistence type="predicted"/>
<dbReference type="Proteomes" id="UP000192380">
    <property type="component" value="Chromosome"/>
</dbReference>
<dbReference type="EMBL" id="CP017581">
    <property type="protein sequence ID" value="ARF51431.1"/>
    <property type="molecule type" value="Genomic_DNA"/>
</dbReference>
<keyword evidence="5" id="KW-1185">Reference proteome</keyword>
<reference evidence="2 5" key="3">
    <citation type="submission" date="2016-10" db="EMBL/GenBank/DDBJ databases">
        <title>Complete Genome Assembly of Pantoea stewartii subsp. stewartii DC283, a Corn Pathogen.</title>
        <authorList>
            <person name="Duong D.A."/>
            <person name="Stevens A.M."/>
            <person name="Jensen R.V."/>
        </authorList>
    </citation>
    <scope>NUCLEOTIDE SEQUENCE [LARGE SCALE GENOMIC DNA]</scope>
    <source>
        <strain evidence="2 5">DC283</strain>
    </source>
</reference>
<accession>H3R9X5</accession>
<evidence type="ECO:0008006" key="6">
    <source>
        <dbReference type="Google" id="ProtNLM"/>
    </source>
</evidence>
<evidence type="ECO:0000313" key="2">
    <source>
        <dbReference type="EMBL" id="ARF51431.1"/>
    </source>
</evidence>
<dbReference type="PATRIC" id="fig|660596.6.peg.705"/>
<evidence type="ECO:0000313" key="3">
    <source>
        <dbReference type="EMBL" id="EHU01988.1"/>
    </source>
</evidence>
<dbReference type="Proteomes" id="UP000005050">
    <property type="component" value="Unassembled WGS sequence"/>
</dbReference>
<dbReference type="KEGG" id="pstw:DSJ_20330"/>
<evidence type="ECO:0000313" key="4">
    <source>
        <dbReference type="Proteomes" id="UP000005050"/>
    </source>
</evidence>